<dbReference type="EMBL" id="CAXAMN010014435">
    <property type="protein sequence ID" value="CAK9043232.1"/>
    <property type="molecule type" value="Genomic_DNA"/>
</dbReference>
<proteinExistence type="predicted"/>
<feature type="transmembrane region" description="Helical" evidence="2">
    <location>
        <begin position="6"/>
        <end position="34"/>
    </location>
</feature>
<reference evidence="3 4" key="1">
    <citation type="submission" date="2024-02" db="EMBL/GenBank/DDBJ databases">
        <authorList>
            <person name="Chen Y."/>
            <person name="Shah S."/>
            <person name="Dougan E. K."/>
            <person name="Thang M."/>
            <person name="Chan C."/>
        </authorList>
    </citation>
    <scope>NUCLEOTIDE SEQUENCE [LARGE SCALE GENOMIC DNA]</scope>
</reference>
<feature type="transmembrane region" description="Helical" evidence="2">
    <location>
        <begin position="63"/>
        <end position="83"/>
    </location>
</feature>
<keyword evidence="2" id="KW-0812">Transmembrane</keyword>
<feature type="compositionally biased region" description="Low complexity" evidence="1">
    <location>
        <begin position="392"/>
        <end position="408"/>
    </location>
</feature>
<feature type="region of interest" description="Disordered" evidence="1">
    <location>
        <begin position="390"/>
        <end position="411"/>
    </location>
</feature>
<evidence type="ECO:0000313" key="4">
    <source>
        <dbReference type="Proteomes" id="UP001642484"/>
    </source>
</evidence>
<evidence type="ECO:0000256" key="2">
    <source>
        <dbReference type="SAM" id="Phobius"/>
    </source>
</evidence>
<sequence length="552" mass="61822">MESPVATTFVVGTVAIYISYVYWLGATGPLAAFLSLQSKKTDDPDQIKIEQVLLRIHNKRCSAWVAGTALSSLCSEMYCIFLLVQSQFRGGIEDIAYSLHFWTAFSSAVLTRWASKPGGKTSRQQTMMLSILINLLGLLNSVDLSNHLMAANYLGRAFIGSFSPDIWFTVRVNFYLLPAFVACGYVRQGPERDLSILPILFVNEVVSVVFMAVILGQLNYLTIRQEQSTMELEESLKKEEIRTKDTESILKAAKGLLAVMCDCCEQLSHNWEVLQPSNKILEMFRISGGKEKALPNFSLLEFIAIEDQDRFTHFMDTSQVDAVSSLHLRMQDHIGGSLDVQLFHMPVPSGSATGLPQHLVGFNVKDLREPRPLRRDIPSIPEGEVLMEDCASVSSSEETTHSSQSQSSRRLKAQVENMSVASRDPAGFLGNVLQHVNSVEQVKLILDLHSCQEGYAIREMAVSFKEAGPGISPLYFYKLLKKRCRAVVEDFIQEHVNCFYHGIDSSERCTGTKMKIPSMGAIMVGEMTVQDIRFSEEQFHLELNMRNFVAKK</sequence>
<evidence type="ECO:0000256" key="1">
    <source>
        <dbReference type="SAM" id="MobiDB-lite"/>
    </source>
</evidence>
<keyword evidence="2" id="KW-1133">Transmembrane helix</keyword>
<gene>
    <name evidence="3" type="ORF">CCMP2556_LOCUS22902</name>
</gene>
<keyword evidence="2" id="KW-0472">Membrane</keyword>
<evidence type="ECO:0000313" key="3">
    <source>
        <dbReference type="EMBL" id="CAK9043232.1"/>
    </source>
</evidence>
<protein>
    <submittedName>
        <fullName evidence="3">Uncharacterized protein</fullName>
    </submittedName>
</protein>
<organism evidence="3 4">
    <name type="scientific">Durusdinium trenchii</name>
    <dbReference type="NCBI Taxonomy" id="1381693"/>
    <lineage>
        <taxon>Eukaryota</taxon>
        <taxon>Sar</taxon>
        <taxon>Alveolata</taxon>
        <taxon>Dinophyceae</taxon>
        <taxon>Suessiales</taxon>
        <taxon>Symbiodiniaceae</taxon>
        <taxon>Durusdinium</taxon>
    </lineage>
</organism>
<comment type="caution">
    <text evidence="3">The sequence shown here is derived from an EMBL/GenBank/DDBJ whole genome shotgun (WGS) entry which is preliminary data.</text>
</comment>
<feature type="transmembrane region" description="Helical" evidence="2">
    <location>
        <begin position="166"/>
        <end position="186"/>
    </location>
</feature>
<feature type="transmembrane region" description="Helical" evidence="2">
    <location>
        <begin position="198"/>
        <end position="220"/>
    </location>
</feature>
<name>A0ABP0LXF5_9DINO</name>
<accession>A0ABP0LXF5</accession>
<dbReference type="Proteomes" id="UP001642484">
    <property type="component" value="Unassembled WGS sequence"/>
</dbReference>
<feature type="transmembrane region" description="Helical" evidence="2">
    <location>
        <begin position="126"/>
        <end position="146"/>
    </location>
</feature>
<keyword evidence="4" id="KW-1185">Reference proteome</keyword>